<dbReference type="PANTHER" id="PTHR45947">
    <property type="entry name" value="SULFOQUINOVOSYL TRANSFERASE SQD2"/>
    <property type="match status" value="1"/>
</dbReference>
<sequence>MSYFYYPVHLLIHSPDVIEINTSFIKKSFIRDFIYLELSVLFAPSANKVIFIHGWDNTFHDFLIKNRKNYMIKFHQNADQIIVLADDFKQQLISSGFSKKKIDTLTTGIDYHSFEKVKKITSDKTNILFLSRIEKDKGIYEFMQSIPQLIEKHHNLHFNIAGVGNDFEEVINSEVAKSYFEYITFHGYLKGEQKIKLLKMSDIYVFPSSHGEGFPISILEAMGSGLPLIYTSSGGLREKLLDGLNGIEIPPKNVDAIIKATTRLIENPSLRLKMGVTNEKLIRKNYDIGAIFMKLEEIYAKKDHKKSKHLA</sequence>
<keyword evidence="2" id="KW-0328">Glycosyltransferase</keyword>
<accession>A0ABV6FP43</accession>
<name>A0ABV6FP43_9BACT</name>
<dbReference type="EMBL" id="JBHLWI010000006">
    <property type="protein sequence ID" value="MFC0261602.1"/>
    <property type="molecule type" value="Genomic_DNA"/>
</dbReference>
<keyword evidence="2" id="KW-0808">Transferase</keyword>
<dbReference type="Proteomes" id="UP001589797">
    <property type="component" value="Unassembled WGS sequence"/>
</dbReference>
<feature type="domain" description="Glycosyl transferase family 1" evidence="1">
    <location>
        <begin position="115"/>
        <end position="276"/>
    </location>
</feature>
<dbReference type="InterPro" id="IPR001296">
    <property type="entry name" value="Glyco_trans_1"/>
</dbReference>
<dbReference type="EC" id="2.4.-.-" evidence="2"/>
<dbReference type="CDD" id="cd03801">
    <property type="entry name" value="GT4_PimA-like"/>
    <property type="match status" value="1"/>
</dbReference>
<reference evidence="2 3" key="1">
    <citation type="submission" date="2024-09" db="EMBL/GenBank/DDBJ databases">
        <authorList>
            <person name="Sun Q."/>
            <person name="Mori K."/>
        </authorList>
    </citation>
    <scope>NUCLEOTIDE SEQUENCE [LARGE SCALE GENOMIC DNA]</scope>
    <source>
        <strain evidence="2 3">CCM 7650</strain>
    </source>
</reference>
<dbReference type="Gene3D" id="3.40.50.2000">
    <property type="entry name" value="Glycogen Phosphorylase B"/>
    <property type="match status" value="2"/>
</dbReference>
<dbReference type="GO" id="GO:0016757">
    <property type="term" value="F:glycosyltransferase activity"/>
    <property type="evidence" value="ECO:0007669"/>
    <property type="project" value="UniProtKB-KW"/>
</dbReference>
<keyword evidence="3" id="KW-1185">Reference proteome</keyword>
<proteinExistence type="predicted"/>
<dbReference type="SUPFAM" id="SSF53756">
    <property type="entry name" value="UDP-Glycosyltransferase/glycogen phosphorylase"/>
    <property type="match status" value="1"/>
</dbReference>
<protein>
    <submittedName>
        <fullName evidence="2">Glycosyltransferase family 4 protein</fullName>
        <ecNumber evidence="2">2.4.-.-</ecNumber>
    </submittedName>
</protein>
<dbReference type="Pfam" id="PF00534">
    <property type="entry name" value="Glycos_transf_1"/>
    <property type="match status" value="1"/>
</dbReference>
<evidence type="ECO:0000313" key="2">
    <source>
        <dbReference type="EMBL" id="MFC0261602.1"/>
    </source>
</evidence>
<gene>
    <name evidence="2" type="ORF">ACFFIP_02840</name>
</gene>
<dbReference type="PANTHER" id="PTHR45947:SF3">
    <property type="entry name" value="SULFOQUINOVOSYL TRANSFERASE SQD2"/>
    <property type="match status" value="1"/>
</dbReference>
<dbReference type="RefSeq" id="WP_382386050.1">
    <property type="nucleotide sequence ID" value="NZ_JBHLWI010000006.1"/>
</dbReference>
<evidence type="ECO:0000313" key="3">
    <source>
        <dbReference type="Proteomes" id="UP001589797"/>
    </source>
</evidence>
<dbReference type="InterPro" id="IPR050194">
    <property type="entry name" value="Glycosyltransferase_grp1"/>
</dbReference>
<evidence type="ECO:0000259" key="1">
    <source>
        <dbReference type="Pfam" id="PF00534"/>
    </source>
</evidence>
<organism evidence="2 3">
    <name type="scientific">Fontibacter flavus</name>
    <dbReference type="NCBI Taxonomy" id="654838"/>
    <lineage>
        <taxon>Bacteria</taxon>
        <taxon>Pseudomonadati</taxon>
        <taxon>Bacteroidota</taxon>
        <taxon>Cytophagia</taxon>
        <taxon>Cytophagales</taxon>
        <taxon>Cyclobacteriaceae</taxon>
        <taxon>Fontibacter</taxon>
    </lineage>
</organism>
<comment type="caution">
    <text evidence="2">The sequence shown here is derived from an EMBL/GenBank/DDBJ whole genome shotgun (WGS) entry which is preliminary data.</text>
</comment>